<dbReference type="SMART" id="SM00325">
    <property type="entry name" value="RhoGEF"/>
    <property type="match status" value="1"/>
</dbReference>
<dbReference type="PROSITE" id="PS50010">
    <property type="entry name" value="DH_2"/>
    <property type="match status" value="1"/>
</dbReference>
<dbReference type="InterPro" id="IPR000219">
    <property type="entry name" value="DH_dom"/>
</dbReference>
<dbReference type="eggNOG" id="KOG3524">
    <property type="taxonomic scope" value="Eukaryota"/>
</dbReference>
<dbReference type="GO" id="GO:0005096">
    <property type="term" value="F:GTPase activator activity"/>
    <property type="evidence" value="ECO:0007669"/>
    <property type="project" value="InterPro"/>
</dbReference>
<dbReference type="GO" id="GO:0005085">
    <property type="term" value="F:guanyl-nucleotide exchange factor activity"/>
    <property type="evidence" value="ECO:0007669"/>
    <property type="project" value="InterPro"/>
</dbReference>
<dbReference type="EMBL" id="KQ257457">
    <property type="protein sequence ID" value="KNC99953.1"/>
    <property type="molecule type" value="Genomic_DNA"/>
</dbReference>
<evidence type="ECO:0000313" key="4">
    <source>
        <dbReference type="Proteomes" id="UP000053201"/>
    </source>
</evidence>
<dbReference type="RefSeq" id="XP_016607993.1">
    <property type="nucleotide sequence ID" value="XM_016753546.1"/>
</dbReference>
<dbReference type="Pfam" id="PF00621">
    <property type="entry name" value="RhoGEF"/>
    <property type="match status" value="1"/>
</dbReference>
<dbReference type="AlphaFoldDB" id="A0A0L0HGJ0"/>
<dbReference type="PANTHER" id="PTHR16777:SF2">
    <property type="entry name" value="PROTEIN ECT2"/>
    <property type="match status" value="1"/>
</dbReference>
<dbReference type="GO" id="GO:0005634">
    <property type="term" value="C:nucleus"/>
    <property type="evidence" value="ECO:0007669"/>
    <property type="project" value="InterPro"/>
</dbReference>
<dbReference type="InterPro" id="IPR035899">
    <property type="entry name" value="DBL_dom_sf"/>
</dbReference>
<organism evidence="3 4">
    <name type="scientific">Spizellomyces punctatus (strain DAOM BR117)</name>
    <dbReference type="NCBI Taxonomy" id="645134"/>
    <lineage>
        <taxon>Eukaryota</taxon>
        <taxon>Fungi</taxon>
        <taxon>Fungi incertae sedis</taxon>
        <taxon>Chytridiomycota</taxon>
        <taxon>Chytridiomycota incertae sedis</taxon>
        <taxon>Chytridiomycetes</taxon>
        <taxon>Spizellomycetales</taxon>
        <taxon>Spizellomycetaceae</taxon>
        <taxon>Spizellomyces</taxon>
    </lineage>
</organism>
<feature type="domain" description="DH" evidence="2">
    <location>
        <begin position="182"/>
        <end position="369"/>
    </location>
</feature>
<dbReference type="InParanoid" id="A0A0L0HGJ0"/>
<dbReference type="OMA" id="PANCFEL"/>
<dbReference type="GeneID" id="27688710"/>
<reference evidence="3 4" key="1">
    <citation type="submission" date="2009-08" db="EMBL/GenBank/DDBJ databases">
        <title>The Genome Sequence of Spizellomyces punctatus strain DAOM BR117.</title>
        <authorList>
            <consortium name="The Broad Institute Genome Sequencing Platform"/>
            <person name="Russ C."/>
            <person name="Cuomo C."/>
            <person name="Shea T."/>
            <person name="Young S.K."/>
            <person name="Zeng Q."/>
            <person name="Koehrsen M."/>
            <person name="Haas B."/>
            <person name="Borodovsky M."/>
            <person name="Guigo R."/>
            <person name="Alvarado L."/>
            <person name="Berlin A."/>
            <person name="Bochicchio J."/>
            <person name="Borenstein D."/>
            <person name="Chapman S."/>
            <person name="Chen Z."/>
            <person name="Engels R."/>
            <person name="Freedman E."/>
            <person name="Gellesch M."/>
            <person name="Goldberg J."/>
            <person name="Griggs A."/>
            <person name="Gujja S."/>
            <person name="Heiman D."/>
            <person name="Hepburn T."/>
            <person name="Howarth C."/>
            <person name="Jen D."/>
            <person name="Larson L."/>
            <person name="Lewis B."/>
            <person name="Mehta T."/>
            <person name="Park D."/>
            <person name="Pearson M."/>
            <person name="Roberts A."/>
            <person name="Saif S."/>
            <person name="Shenoy N."/>
            <person name="Sisk P."/>
            <person name="Stolte C."/>
            <person name="Sykes S."/>
            <person name="Thomson T."/>
            <person name="Walk T."/>
            <person name="White J."/>
            <person name="Yandava C."/>
            <person name="Burger G."/>
            <person name="Gray M.W."/>
            <person name="Holland P.W.H."/>
            <person name="King N."/>
            <person name="Lang F.B.F."/>
            <person name="Roger A.J."/>
            <person name="Ruiz-Trillo I."/>
            <person name="Lander E."/>
            <person name="Nusbaum C."/>
        </authorList>
    </citation>
    <scope>NUCLEOTIDE SEQUENCE [LARGE SCALE GENOMIC DNA]</scope>
    <source>
        <strain evidence="3 4">DAOM BR117</strain>
    </source>
</reference>
<dbReference type="OrthoDB" id="660555at2759"/>
<evidence type="ECO:0000313" key="3">
    <source>
        <dbReference type="EMBL" id="KNC99953.1"/>
    </source>
</evidence>
<keyword evidence="4" id="KW-1185">Reference proteome</keyword>
<dbReference type="VEuPathDB" id="FungiDB:SPPG_05326"/>
<dbReference type="GO" id="GO:0000281">
    <property type="term" value="P:mitotic cytokinesis"/>
    <property type="evidence" value="ECO:0007669"/>
    <property type="project" value="TreeGrafter"/>
</dbReference>
<feature type="compositionally biased region" description="Polar residues" evidence="1">
    <location>
        <begin position="58"/>
        <end position="70"/>
    </location>
</feature>
<feature type="compositionally biased region" description="Low complexity" evidence="1">
    <location>
        <begin position="74"/>
        <end position="87"/>
    </location>
</feature>
<feature type="region of interest" description="Disordered" evidence="1">
    <location>
        <begin position="1"/>
        <end position="113"/>
    </location>
</feature>
<name>A0A0L0HGJ0_SPIPD</name>
<evidence type="ECO:0000256" key="1">
    <source>
        <dbReference type="SAM" id="MobiDB-lite"/>
    </source>
</evidence>
<protein>
    <recommendedName>
        <fullName evidence="2">DH domain-containing protein</fullName>
    </recommendedName>
</protein>
<dbReference type="Proteomes" id="UP000053201">
    <property type="component" value="Unassembled WGS sequence"/>
</dbReference>
<dbReference type="PANTHER" id="PTHR16777">
    <property type="entry name" value="PROTEIN ECT2"/>
    <property type="match status" value="1"/>
</dbReference>
<feature type="region of interest" description="Disordered" evidence="1">
    <location>
        <begin position="477"/>
        <end position="496"/>
    </location>
</feature>
<dbReference type="CDD" id="cd00160">
    <property type="entry name" value="RhoGEF"/>
    <property type="match status" value="1"/>
</dbReference>
<dbReference type="GO" id="GO:0005938">
    <property type="term" value="C:cell cortex"/>
    <property type="evidence" value="ECO:0007669"/>
    <property type="project" value="TreeGrafter"/>
</dbReference>
<gene>
    <name evidence="3" type="ORF">SPPG_05326</name>
</gene>
<sequence>MNGGYLAHGGLDPADADAGRGQYLYRTETQSSGRSRNSLDGSEGAPSPIGTAFIGRGASQNSYSRGSFQDSSHRGSISSESSGRQRSPPLPNSTPQSMPATKPRDDVIPSLPPPTLRSPLYSADAMVLLFPHLIDAIAGSLPADAWEWASTEIAAPVISVKEDVKEEKKAPETVESVLQKDGRGHVVWNMVETERNYVSQLGILQNIFRQRLLDQGILSETAVNLIFAGIDDLHVFHLKFSAELEKLVAVGSWSTKETRIGELFIRYKDDLVRIYTKFIDSYAMSQKLMKREEKENAEYQAFMKDAVKLKETGRQQLKDFFILPVQRTARYHLLLKDLKKRTDESHPDYQDLQTAWEAMNELAASVNEKKRKEEEATGLFEAFEQTKNCPPTLIKHTRKLVLNADVVDHRTAKVMHLFLCSDLLMVTHPIGKGVLPFGRDKAEHLYKFVRWLDLLEIEAEYMGGQGEAYRDVVKVTHDPSKRDPSDSSTQPLEPGGFSMLVRFEGMDATKNRKDFLMAIQSEIKKNQETRRKDGT</sequence>
<dbReference type="STRING" id="645134.A0A0L0HGJ0"/>
<feature type="compositionally biased region" description="Polar residues" evidence="1">
    <location>
        <begin position="27"/>
        <end position="40"/>
    </location>
</feature>
<evidence type="ECO:0000259" key="2">
    <source>
        <dbReference type="PROSITE" id="PS50010"/>
    </source>
</evidence>
<dbReference type="GO" id="GO:2000431">
    <property type="term" value="P:regulation of cytokinesis, actomyosin contractile ring assembly"/>
    <property type="evidence" value="ECO:0007669"/>
    <property type="project" value="InterPro"/>
</dbReference>
<accession>A0A0L0HGJ0</accession>
<proteinExistence type="predicted"/>
<dbReference type="SUPFAM" id="SSF48065">
    <property type="entry name" value="DBL homology domain (DH-domain)"/>
    <property type="match status" value="1"/>
</dbReference>
<dbReference type="InterPro" id="IPR026817">
    <property type="entry name" value="Ect2"/>
</dbReference>
<dbReference type="Gene3D" id="1.20.900.10">
    <property type="entry name" value="Dbl homology (DH) domain"/>
    <property type="match status" value="1"/>
</dbReference>